<accession>A0A8S9YBG3</accession>
<protein>
    <submittedName>
        <fullName evidence="1">Uncharacterized protein</fullName>
    </submittedName>
</protein>
<reference evidence="1" key="1">
    <citation type="submission" date="2019-07" db="EMBL/GenBank/DDBJ databases">
        <title>Annotation for the trematode Paragonimus miyazaki's.</title>
        <authorList>
            <person name="Choi Y.-J."/>
        </authorList>
    </citation>
    <scope>NUCLEOTIDE SEQUENCE</scope>
    <source>
        <strain evidence="1">Japan</strain>
    </source>
</reference>
<feature type="non-terminal residue" evidence="1">
    <location>
        <position position="1"/>
    </location>
</feature>
<dbReference type="Proteomes" id="UP000822476">
    <property type="component" value="Unassembled WGS sequence"/>
</dbReference>
<name>A0A8S9YBG3_9TREM</name>
<evidence type="ECO:0000313" key="2">
    <source>
        <dbReference type="Proteomes" id="UP000822476"/>
    </source>
</evidence>
<evidence type="ECO:0000313" key="1">
    <source>
        <dbReference type="EMBL" id="KAF7233566.1"/>
    </source>
</evidence>
<sequence length="82" mass="9488">MTLGNCLSAYIFNVPVYFSTLASVSKLSCLYSFAMEEHRDALNDTCPVLSTAYYPEWWNVHTHRCNHHCRIPTDQENFGRGR</sequence>
<gene>
    <name evidence="1" type="ORF">EG68_12290</name>
</gene>
<proteinExistence type="predicted"/>
<dbReference type="EMBL" id="JTDE01020979">
    <property type="protein sequence ID" value="KAF7233566.1"/>
    <property type="molecule type" value="Genomic_DNA"/>
</dbReference>
<organism evidence="1 2">
    <name type="scientific">Paragonimus skrjabini miyazakii</name>
    <dbReference type="NCBI Taxonomy" id="59628"/>
    <lineage>
        <taxon>Eukaryota</taxon>
        <taxon>Metazoa</taxon>
        <taxon>Spiralia</taxon>
        <taxon>Lophotrochozoa</taxon>
        <taxon>Platyhelminthes</taxon>
        <taxon>Trematoda</taxon>
        <taxon>Digenea</taxon>
        <taxon>Plagiorchiida</taxon>
        <taxon>Troglotremata</taxon>
        <taxon>Troglotrematidae</taxon>
        <taxon>Paragonimus</taxon>
    </lineage>
</organism>
<dbReference type="OrthoDB" id="2382881at2759"/>
<keyword evidence="2" id="KW-1185">Reference proteome</keyword>
<dbReference type="AlphaFoldDB" id="A0A8S9YBG3"/>
<comment type="caution">
    <text evidence="1">The sequence shown here is derived from an EMBL/GenBank/DDBJ whole genome shotgun (WGS) entry which is preliminary data.</text>
</comment>